<comment type="caution">
    <text evidence="12">The sequence shown here is derived from an EMBL/GenBank/DDBJ whole genome shotgun (WGS) entry which is preliminary data.</text>
</comment>
<comment type="caution">
    <text evidence="8">Lacks conserved residue(s) required for the propagation of feature annotation.</text>
</comment>
<dbReference type="EMBL" id="BSYR01000022">
    <property type="protein sequence ID" value="GMI88417.1"/>
    <property type="molecule type" value="Genomic_DNA"/>
</dbReference>
<dbReference type="FunFam" id="1.20.58.530:FF:000013">
    <property type="entry name" value="Unconventional myosin-XIX"/>
    <property type="match status" value="1"/>
</dbReference>
<dbReference type="Proteomes" id="UP001165190">
    <property type="component" value="Unassembled WGS sequence"/>
</dbReference>
<evidence type="ECO:0000256" key="10">
    <source>
        <dbReference type="SAM" id="MobiDB-lite"/>
    </source>
</evidence>
<keyword evidence="4" id="KW-0112">Calmodulin-binding</keyword>
<evidence type="ECO:0000313" key="13">
    <source>
        <dbReference type="Proteomes" id="UP001165190"/>
    </source>
</evidence>
<dbReference type="Gene3D" id="1.20.58.530">
    <property type="match status" value="1"/>
</dbReference>
<dbReference type="PANTHER" id="PTHR13140:SF780">
    <property type="entry name" value="MYOSIN-1"/>
    <property type="match status" value="1"/>
</dbReference>
<dbReference type="Gene3D" id="3.40.850.10">
    <property type="entry name" value="Kinesin motor domain"/>
    <property type="match status" value="1"/>
</dbReference>
<feature type="region of interest" description="Disordered" evidence="10">
    <location>
        <begin position="673"/>
        <end position="695"/>
    </location>
</feature>
<dbReference type="AlphaFoldDB" id="A0A9W7I3W0"/>
<dbReference type="GO" id="GO:0007015">
    <property type="term" value="P:actin filament organization"/>
    <property type="evidence" value="ECO:0007669"/>
    <property type="project" value="TreeGrafter"/>
</dbReference>
<dbReference type="Gene3D" id="6.20.240.20">
    <property type="match status" value="1"/>
</dbReference>
<evidence type="ECO:0000256" key="5">
    <source>
        <dbReference type="ARBA" id="ARBA00023123"/>
    </source>
</evidence>
<keyword evidence="1" id="KW-0677">Repeat</keyword>
<evidence type="ECO:0000259" key="11">
    <source>
        <dbReference type="PROSITE" id="PS51456"/>
    </source>
</evidence>
<comment type="similarity">
    <text evidence="8">Belongs to the TRAFAC class myosin-kinesin ATPase superfamily. Myosin family.</text>
</comment>
<dbReference type="PRINTS" id="PR00193">
    <property type="entry name" value="MYOSINHEAVY"/>
</dbReference>
<keyword evidence="9" id="KW-0175">Coiled coil</keyword>
<evidence type="ECO:0000256" key="3">
    <source>
        <dbReference type="ARBA" id="ARBA00022840"/>
    </source>
</evidence>
<dbReference type="Gene3D" id="1.20.120.720">
    <property type="entry name" value="Myosin VI head, motor domain, U50 subdomain"/>
    <property type="match status" value="1"/>
</dbReference>
<dbReference type="InterPro" id="IPR000048">
    <property type="entry name" value="IQ_motif_EF-hand-BS"/>
</dbReference>
<dbReference type="Pfam" id="PF00612">
    <property type="entry name" value="IQ"/>
    <property type="match status" value="4"/>
</dbReference>
<feature type="domain" description="Myosin motor" evidence="11">
    <location>
        <begin position="1"/>
        <end position="481"/>
    </location>
</feature>
<keyword evidence="3" id="KW-0067">ATP-binding</keyword>
<keyword evidence="6" id="KW-0505">Motor protein</keyword>
<evidence type="ECO:0000256" key="1">
    <source>
        <dbReference type="ARBA" id="ARBA00022737"/>
    </source>
</evidence>
<keyword evidence="2" id="KW-0547">Nucleotide-binding</keyword>
<accession>A0A9W7I3W0</accession>
<evidence type="ECO:0000313" key="12">
    <source>
        <dbReference type="EMBL" id="GMI88417.1"/>
    </source>
</evidence>
<reference evidence="12" key="1">
    <citation type="submission" date="2023-05" db="EMBL/GenBank/DDBJ databases">
        <title>Genome and transcriptome analyses reveal genes involved in the formation of fine ridges on petal epidermal cells in Hibiscus trionum.</title>
        <authorList>
            <person name="Koshimizu S."/>
            <person name="Masuda S."/>
            <person name="Ishii T."/>
            <person name="Shirasu K."/>
            <person name="Hoshino A."/>
            <person name="Arita M."/>
        </authorList>
    </citation>
    <scope>NUCLEOTIDE SEQUENCE</scope>
    <source>
        <strain evidence="12">Hamamatsu line</strain>
    </source>
</reference>
<dbReference type="PANTHER" id="PTHR13140">
    <property type="entry name" value="MYOSIN"/>
    <property type="match status" value="1"/>
</dbReference>
<keyword evidence="7 8" id="KW-0009">Actin-binding</keyword>
<dbReference type="GO" id="GO:0016459">
    <property type="term" value="C:myosin complex"/>
    <property type="evidence" value="ECO:0007669"/>
    <property type="project" value="UniProtKB-KW"/>
</dbReference>
<dbReference type="OrthoDB" id="6108017at2759"/>
<dbReference type="SMART" id="SM00242">
    <property type="entry name" value="MYSc"/>
    <property type="match status" value="1"/>
</dbReference>
<dbReference type="PROSITE" id="PS50096">
    <property type="entry name" value="IQ"/>
    <property type="match status" value="3"/>
</dbReference>
<keyword evidence="13" id="KW-1185">Reference proteome</keyword>
<dbReference type="SUPFAM" id="SSF52540">
    <property type="entry name" value="P-loop containing nucleoside triphosphate hydrolases"/>
    <property type="match status" value="1"/>
</dbReference>
<dbReference type="InterPro" id="IPR001609">
    <property type="entry name" value="Myosin_head_motor_dom-like"/>
</dbReference>
<proteinExistence type="inferred from homology"/>
<evidence type="ECO:0000256" key="9">
    <source>
        <dbReference type="SAM" id="Coils"/>
    </source>
</evidence>
<evidence type="ECO:0000256" key="6">
    <source>
        <dbReference type="ARBA" id="ARBA00023175"/>
    </source>
</evidence>
<dbReference type="InterPro" id="IPR027417">
    <property type="entry name" value="P-loop_NTPase"/>
</dbReference>
<protein>
    <submittedName>
        <fullName evidence="12">Myosin 1</fullName>
    </submittedName>
</protein>
<dbReference type="PROSITE" id="PS51456">
    <property type="entry name" value="MYOSIN_MOTOR"/>
    <property type="match status" value="1"/>
</dbReference>
<gene>
    <name evidence="12" type="ORF">HRI_002511000</name>
</gene>
<dbReference type="GO" id="GO:0005524">
    <property type="term" value="F:ATP binding"/>
    <property type="evidence" value="ECO:0007669"/>
    <property type="project" value="UniProtKB-KW"/>
</dbReference>
<evidence type="ECO:0000256" key="7">
    <source>
        <dbReference type="ARBA" id="ARBA00023203"/>
    </source>
</evidence>
<feature type="coiled-coil region" evidence="9">
    <location>
        <begin position="600"/>
        <end position="634"/>
    </location>
</feature>
<dbReference type="Gene3D" id="1.20.5.190">
    <property type="match status" value="2"/>
</dbReference>
<dbReference type="GO" id="GO:0016020">
    <property type="term" value="C:membrane"/>
    <property type="evidence" value="ECO:0007669"/>
    <property type="project" value="TreeGrafter"/>
</dbReference>
<dbReference type="SMART" id="SM00015">
    <property type="entry name" value="IQ"/>
    <property type="match status" value="4"/>
</dbReference>
<evidence type="ECO:0000256" key="4">
    <source>
        <dbReference type="ARBA" id="ARBA00022860"/>
    </source>
</evidence>
<keyword evidence="5 8" id="KW-0518">Myosin</keyword>
<dbReference type="GO" id="GO:0005737">
    <property type="term" value="C:cytoplasm"/>
    <property type="evidence" value="ECO:0007669"/>
    <property type="project" value="TreeGrafter"/>
</dbReference>
<dbReference type="GO" id="GO:0005516">
    <property type="term" value="F:calmodulin binding"/>
    <property type="evidence" value="ECO:0007669"/>
    <property type="project" value="UniProtKB-KW"/>
</dbReference>
<dbReference type="Gene3D" id="1.10.10.820">
    <property type="match status" value="1"/>
</dbReference>
<evidence type="ECO:0000256" key="2">
    <source>
        <dbReference type="ARBA" id="ARBA00022741"/>
    </source>
</evidence>
<evidence type="ECO:0000256" key="8">
    <source>
        <dbReference type="PROSITE-ProRule" id="PRU00782"/>
    </source>
</evidence>
<name>A0A9W7I3W0_HIBTR</name>
<dbReference type="InterPro" id="IPR036961">
    <property type="entry name" value="Kinesin_motor_dom_sf"/>
</dbReference>
<dbReference type="GO" id="GO:0000146">
    <property type="term" value="F:microfilament motor activity"/>
    <property type="evidence" value="ECO:0007669"/>
    <property type="project" value="TreeGrafter"/>
</dbReference>
<feature type="region of interest" description="Actin-binding" evidence="8">
    <location>
        <begin position="361"/>
        <end position="383"/>
    </location>
</feature>
<sequence length="806" mass="92144">MFIQLWPTEKLNLKDVDEYKYLKQSNCYSITGVDDAEQFHVVKEALNVVHVSKEDQESVFAMLAAVLWLGNVSFTMIDNENHVEAVEDESLISVAKLIGCDIADLSLALSTRKMRVGYDNIVQKLTLSQAIETRDALAKSIYACLFEWLVEQINKSLAVGKRLTGRSISILDIYGFESFDRNSFEQFCINYANERLQQHFNRHLFKLEQEEYIQDGIDWTKVDFDDNQDCLHLFEKKPLGLLSLLNEESTFPNGTDYTFANKLKQHLNSNPCFRGERERAFTVSHFAGEVTYDTTGFLEKNRDLLHLDSIQLLSSSSCHLPQAFASNMLNQSEKPVVGPLHKAGGADSQKLSVATKFKGQLFQLMQRLESTTPHFIRCIKPNNFQSPGSYEQGLVLQQLRCCGVLEVVRISRSGFPTRMSHQKFARRYGFLLVENAASQDPLSVSVAILHQFNILPEMYQVGYTKLFFRTGQIGVLEDTRNNTLHGILCVQSCFRGYRARRHFKELQRGITTLQSFVRGEKTRKEYAVLLQRHRAAVIIQKQIKGRNAKRTFKNISDASIVIQSAIRGCLVRRCSGDIGFKSGVSEVNESDEVLVKSSFLAELQRRVLKAEAALREKEEENDILHQRLLQYENRWSEYELKMKSMEEVWQKQMRSLQSSLSIAKKSLAVDESERSSDASVNTSDDREYSWDAGSNLKVPESNGLRPMSAGLSVISRLAEEFEQRSQVFGDDAKFLVEVKSGQVDASLNPDRELRRLKQMFETWKKDYAGRLRETKVVLNKLGNEEGALDKVKKKFWGSRRNSTRYV</sequence>
<dbReference type="GO" id="GO:0051015">
    <property type="term" value="F:actin filament binding"/>
    <property type="evidence" value="ECO:0007669"/>
    <property type="project" value="TreeGrafter"/>
</dbReference>
<organism evidence="12 13">
    <name type="scientific">Hibiscus trionum</name>
    <name type="common">Flower of an hour</name>
    <dbReference type="NCBI Taxonomy" id="183268"/>
    <lineage>
        <taxon>Eukaryota</taxon>
        <taxon>Viridiplantae</taxon>
        <taxon>Streptophyta</taxon>
        <taxon>Embryophyta</taxon>
        <taxon>Tracheophyta</taxon>
        <taxon>Spermatophyta</taxon>
        <taxon>Magnoliopsida</taxon>
        <taxon>eudicotyledons</taxon>
        <taxon>Gunneridae</taxon>
        <taxon>Pentapetalae</taxon>
        <taxon>rosids</taxon>
        <taxon>malvids</taxon>
        <taxon>Malvales</taxon>
        <taxon>Malvaceae</taxon>
        <taxon>Malvoideae</taxon>
        <taxon>Hibiscus</taxon>
    </lineage>
</organism>
<dbReference type="Pfam" id="PF00063">
    <property type="entry name" value="Myosin_head"/>
    <property type="match status" value="1"/>
</dbReference>
<dbReference type="GO" id="GO:0030048">
    <property type="term" value="P:actin filament-based movement"/>
    <property type="evidence" value="ECO:0007669"/>
    <property type="project" value="UniProtKB-ARBA"/>
</dbReference>